<name>L0HCZ3_METFS</name>
<dbReference type="GO" id="GO:0004222">
    <property type="term" value="F:metalloendopeptidase activity"/>
    <property type="evidence" value="ECO:0007669"/>
    <property type="project" value="TreeGrafter"/>
</dbReference>
<evidence type="ECO:0000313" key="3">
    <source>
        <dbReference type="Proteomes" id="UP000010824"/>
    </source>
</evidence>
<dbReference type="PROSITE" id="PS51257">
    <property type="entry name" value="PROKAR_LIPOPROTEIN"/>
    <property type="match status" value="1"/>
</dbReference>
<dbReference type="KEGG" id="mfo:Metfor_0077"/>
<dbReference type="InterPro" id="IPR016047">
    <property type="entry name" value="M23ase_b-sheet_dom"/>
</dbReference>
<evidence type="ECO:0000313" key="2">
    <source>
        <dbReference type="EMBL" id="AGB01163.1"/>
    </source>
</evidence>
<dbReference type="AlphaFoldDB" id="L0HCZ3"/>
<reference evidence="3" key="1">
    <citation type="submission" date="2011-12" db="EMBL/GenBank/DDBJ databases">
        <title>Complete sequence of Methanoregula formicicum SMSP.</title>
        <authorList>
            <person name="Lucas S."/>
            <person name="Han J."/>
            <person name="Lapidus A."/>
            <person name="Cheng J.-F."/>
            <person name="Goodwin L."/>
            <person name="Pitluck S."/>
            <person name="Peters L."/>
            <person name="Ovchinnikova G."/>
            <person name="Teshima H."/>
            <person name="Detter J.C."/>
            <person name="Han C."/>
            <person name="Tapia R."/>
            <person name="Land M."/>
            <person name="Hauser L."/>
            <person name="Kyrpides N."/>
            <person name="Ivanova N."/>
            <person name="Pagani I."/>
            <person name="Imachi H."/>
            <person name="Tamaki H."/>
            <person name="Sekiguchi Y."/>
            <person name="Kamagata Y."/>
            <person name="Cadillo-Quiroz H."/>
            <person name="Zinder S."/>
            <person name="Liu W.-T."/>
            <person name="Woyke T."/>
        </authorList>
    </citation>
    <scope>NUCLEOTIDE SEQUENCE [LARGE SCALE GENOMIC DNA]</scope>
    <source>
        <strain evidence="3">DSM 22288 / NBRC 105244 / SMSP</strain>
    </source>
</reference>
<dbReference type="eggNOG" id="arCOG11616">
    <property type="taxonomic scope" value="Archaea"/>
</dbReference>
<dbReference type="EMBL" id="CP003167">
    <property type="protein sequence ID" value="AGB01163.1"/>
    <property type="molecule type" value="Genomic_DNA"/>
</dbReference>
<dbReference type="Proteomes" id="UP000010824">
    <property type="component" value="Chromosome"/>
</dbReference>
<dbReference type="InParanoid" id="L0HCZ3"/>
<dbReference type="STRING" id="593750.Metfor_0077"/>
<proteinExistence type="predicted"/>
<sequence precursor="true">MPRKSTFLFIVIVIAFLLAAGCTQSRQASSGQPPATAATAASTPPVSMAVPFGPIPVESMNGINIAYELEFSGMENMSFVPEKVEVLDAATSKVLYTPNSSVLARTSHPATSPLPTAADMQNGTQKILKPRISIWFRVAPGSVPDRLTHGITFNRTADGLSPLTVTGGDVTIRKDLQPVVVGSPVKGPGWAIMETTSPVVHHFTSQITMFNVTRVPQRYAQDYIYLDPATGKAFSGDMTITRNYYGFGKELYAVGDGTVVYTRDGIPDIEITTQKPAPSFDTALGNGVIIDLGNRKYACYGHMVNGSVRVMVGDTVTEGQVIGLMGNTGNSDAPHLHFQVITDNPAVLGGEGYPIVYRSFTVTGKFDEDNIASTFFNTPIPQQNRLMENDVVVSFP</sequence>
<dbReference type="RefSeq" id="WP_015284127.1">
    <property type="nucleotide sequence ID" value="NC_019943.1"/>
</dbReference>
<dbReference type="HOGENOM" id="CLU_044200_0_0_2"/>
<accession>L0HCZ3</accession>
<evidence type="ECO:0000259" key="1">
    <source>
        <dbReference type="Pfam" id="PF01551"/>
    </source>
</evidence>
<dbReference type="PANTHER" id="PTHR21666:SF270">
    <property type="entry name" value="MUREIN HYDROLASE ACTIVATOR ENVC"/>
    <property type="match status" value="1"/>
</dbReference>
<dbReference type="Pfam" id="PF01551">
    <property type="entry name" value="Peptidase_M23"/>
    <property type="match status" value="1"/>
</dbReference>
<dbReference type="Gene3D" id="2.70.70.10">
    <property type="entry name" value="Glucose Permease (Domain IIA)"/>
    <property type="match status" value="1"/>
</dbReference>
<dbReference type="SUPFAM" id="SSF51261">
    <property type="entry name" value="Duplicated hybrid motif"/>
    <property type="match status" value="1"/>
</dbReference>
<organism evidence="2 3">
    <name type="scientific">Methanoregula formicica (strain DSM 22288 / NBRC 105244 / SMSP)</name>
    <dbReference type="NCBI Taxonomy" id="593750"/>
    <lineage>
        <taxon>Archaea</taxon>
        <taxon>Methanobacteriati</taxon>
        <taxon>Methanobacteriota</taxon>
        <taxon>Stenosarchaea group</taxon>
        <taxon>Methanomicrobia</taxon>
        <taxon>Methanomicrobiales</taxon>
        <taxon>Methanoregulaceae</taxon>
        <taxon>Methanoregula</taxon>
    </lineage>
</organism>
<dbReference type="InterPro" id="IPR050570">
    <property type="entry name" value="Cell_wall_metabolism_enzyme"/>
</dbReference>
<protein>
    <submittedName>
        <fullName evidence="2">Metalloendopeptidase-like membrane protein</fullName>
    </submittedName>
</protein>
<dbReference type="OrthoDB" id="7494at2157"/>
<dbReference type="CDD" id="cd12797">
    <property type="entry name" value="M23_peptidase"/>
    <property type="match status" value="1"/>
</dbReference>
<keyword evidence="3" id="KW-1185">Reference proteome</keyword>
<dbReference type="InterPro" id="IPR011055">
    <property type="entry name" value="Dup_hybrid_motif"/>
</dbReference>
<reference evidence="2 3" key="2">
    <citation type="journal article" date="2014" name="Genome Announc.">
        <title>Complete Genome Sequence of Methanoregula formicica SMSPT, a Mesophilic Hydrogenotrophic Methanogen Isolated from a Methanogenic Upflow Anaerobic Sludge Blanket Reactor.</title>
        <authorList>
            <person name="Yamamoto K."/>
            <person name="Tamaki H."/>
            <person name="Cadillo-Quiroz H."/>
            <person name="Imachi H."/>
            <person name="Kyrpides N."/>
            <person name="Woyke T."/>
            <person name="Goodwin L."/>
            <person name="Zinder S.H."/>
            <person name="Kamagata Y."/>
            <person name="Liu W.T."/>
        </authorList>
    </citation>
    <scope>NUCLEOTIDE SEQUENCE [LARGE SCALE GENOMIC DNA]</scope>
    <source>
        <strain evidence="3">DSM 22288 / NBRC 105244 / SMSP</strain>
    </source>
</reference>
<dbReference type="GeneID" id="87246361"/>
<dbReference type="PANTHER" id="PTHR21666">
    <property type="entry name" value="PEPTIDASE-RELATED"/>
    <property type="match status" value="1"/>
</dbReference>
<feature type="domain" description="M23ase beta-sheet core" evidence="1">
    <location>
        <begin position="248"/>
        <end position="344"/>
    </location>
</feature>
<gene>
    <name evidence="2" type="ordered locus">Metfor_0077</name>
</gene>